<dbReference type="Proteomes" id="UP001152320">
    <property type="component" value="Chromosome 6"/>
</dbReference>
<evidence type="ECO:0000256" key="1">
    <source>
        <dbReference type="ARBA" id="ARBA00001968"/>
    </source>
</evidence>
<keyword evidence="5" id="KW-1185">Reference proteome</keyword>
<evidence type="ECO:0000256" key="2">
    <source>
        <dbReference type="ARBA" id="ARBA00022723"/>
    </source>
</evidence>
<dbReference type="GO" id="GO:0046872">
    <property type="term" value="F:metal ion binding"/>
    <property type="evidence" value="ECO:0007669"/>
    <property type="project" value="UniProtKB-KW"/>
</dbReference>
<proteinExistence type="predicted"/>
<name>A0A9Q1C985_HOLLE</name>
<sequence>MTNIVDKFDEDDIALAARGFNNVQELFLGKNVRVIILPFTRTTKSTSQLTEEEDAKTKTVANARIHVERAICRLKAFKIMQGPIPLTMIDL</sequence>
<comment type="caution">
    <text evidence="4">The sequence shown here is derived from an EMBL/GenBank/DDBJ whole genome shotgun (WGS) entry which is preliminary data.</text>
</comment>
<dbReference type="OrthoDB" id="7331812at2759"/>
<comment type="cofactor">
    <cofactor evidence="1">
        <name>a divalent metal cation</name>
        <dbReference type="ChEBI" id="CHEBI:60240"/>
    </cofactor>
</comment>
<dbReference type="PANTHER" id="PTHR23080:SF63">
    <property type="entry name" value="TICK TRANSPOSON"/>
    <property type="match status" value="1"/>
</dbReference>
<dbReference type="Pfam" id="PF13359">
    <property type="entry name" value="DDE_Tnp_4"/>
    <property type="match status" value="1"/>
</dbReference>
<gene>
    <name evidence="4" type="ORF">HOLleu_15531</name>
</gene>
<organism evidence="4 5">
    <name type="scientific">Holothuria leucospilota</name>
    <name type="common">Black long sea cucumber</name>
    <name type="synonym">Mertensiothuria leucospilota</name>
    <dbReference type="NCBI Taxonomy" id="206669"/>
    <lineage>
        <taxon>Eukaryota</taxon>
        <taxon>Metazoa</taxon>
        <taxon>Echinodermata</taxon>
        <taxon>Eleutherozoa</taxon>
        <taxon>Echinozoa</taxon>
        <taxon>Holothuroidea</taxon>
        <taxon>Aspidochirotacea</taxon>
        <taxon>Aspidochirotida</taxon>
        <taxon>Holothuriidae</taxon>
        <taxon>Holothuria</taxon>
    </lineage>
</organism>
<dbReference type="PANTHER" id="PTHR23080">
    <property type="entry name" value="THAP DOMAIN PROTEIN"/>
    <property type="match status" value="1"/>
</dbReference>
<evidence type="ECO:0000313" key="4">
    <source>
        <dbReference type="EMBL" id="KAJ8041042.1"/>
    </source>
</evidence>
<feature type="domain" description="DDE Tnp4" evidence="3">
    <location>
        <begin position="6"/>
        <end position="89"/>
    </location>
</feature>
<dbReference type="InterPro" id="IPR027806">
    <property type="entry name" value="HARBI1_dom"/>
</dbReference>
<protein>
    <recommendedName>
        <fullName evidence="3">DDE Tnp4 domain-containing protein</fullName>
    </recommendedName>
</protein>
<dbReference type="EMBL" id="JAIZAY010000006">
    <property type="protein sequence ID" value="KAJ8041042.1"/>
    <property type="molecule type" value="Genomic_DNA"/>
</dbReference>
<keyword evidence="2" id="KW-0479">Metal-binding</keyword>
<evidence type="ECO:0000313" key="5">
    <source>
        <dbReference type="Proteomes" id="UP001152320"/>
    </source>
</evidence>
<dbReference type="AlphaFoldDB" id="A0A9Q1C985"/>
<accession>A0A9Q1C985</accession>
<evidence type="ECO:0000259" key="3">
    <source>
        <dbReference type="Pfam" id="PF13359"/>
    </source>
</evidence>
<reference evidence="4" key="1">
    <citation type="submission" date="2021-10" db="EMBL/GenBank/DDBJ databases">
        <title>Tropical sea cucumber genome reveals ecological adaptation and Cuvierian tubules defense mechanism.</title>
        <authorList>
            <person name="Chen T."/>
        </authorList>
    </citation>
    <scope>NUCLEOTIDE SEQUENCE</scope>
    <source>
        <strain evidence="4">Nanhai2018</strain>
        <tissue evidence="4">Muscle</tissue>
    </source>
</reference>